<evidence type="ECO:0000313" key="2">
    <source>
        <dbReference type="EMBL" id="CAG9131346.1"/>
    </source>
</evidence>
<evidence type="ECO:0000313" key="1">
    <source>
        <dbReference type="EMBL" id="CAD5235124.1"/>
    </source>
</evidence>
<dbReference type="Proteomes" id="UP000582659">
    <property type="component" value="Unassembled WGS sequence"/>
</dbReference>
<accession>A0A1I7RKG0</accession>
<evidence type="ECO:0000313" key="4">
    <source>
        <dbReference type="Proteomes" id="UP000659654"/>
    </source>
</evidence>
<dbReference type="EMBL" id="CAJFDI010000006">
    <property type="protein sequence ID" value="CAD5235124.1"/>
    <property type="molecule type" value="Genomic_DNA"/>
</dbReference>
<dbReference type="AlphaFoldDB" id="A0A1I7RKG0"/>
<evidence type="ECO:0000313" key="5">
    <source>
        <dbReference type="WBParaSite" id="BXY_0119400.1"/>
    </source>
</evidence>
<sequence length="571" mass="66575">MAKELGPIFGYDVVVGDDNLNIEERLQRKEICGLWRRVVEEENGLPEELKEKENVNLLKYLTEFPRSLVLKENDTSIYIDAVVITHPTLSSTSSSTGQFFIQKQSFALPVGSTYRKLLEVLQSISKDCANDCLIYKNMSENPVELEETAENGIHLVYMPTADVDDTKAPLKFEFNIINEYSATSFIGAILRDFMEVLFDWAEDFGKLQDHLIKHRLLAQKLFRKYDGAVKIFGKSNDTWVEVDEGFVKALNASESSRPVLQAAIDSRSTKIDVFWTSVYYNGPSLNWNFTKLSQESILKVINRLQETLDSIDICSDKILTIQLQKESLTSEEFKVLQNFDEELEVRLNWDPKFVEKWADVELKRCDYLNKLDLQIFQNIEDQIPLLKSQNEKCFELLRRAEKTKLEDLRRALYSTLILLEKAEKSLEIVKNEKPDNYHRLKAELTIAQKNVQILEKLVPLLKNLELYREAKERYEKMIRIKLAQQHVKKKKNAENLRKSFEIYKRSDETLVQTLNEINRLSRPEATHKYSMDLKVGELGVRINKCLAVKKNGLLDRLRRFLKNLRTWKNKK</sequence>
<organism evidence="3 5">
    <name type="scientific">Bursaphelenchus xylophilus</name>
    <name type="common">Pinewood nematode worm</name>
    <name type="synonym">Aphelenchoides xylophilus</name>
    <dbReference type="NCBI Taxonomy" id="6326"/>
    <lineage>
        <taxon>Eukaryota</taxon>
        <taxon>Metazoa</taxon>
        <taxon>Ecdysozoa</taxon>
        <taxon>Nematoda</taxon>
        <taxon>Chromadorea</taxon>
        <taxon>Rhabditida</taxon>
        <taxon>Tylenchina</taxon>
        <taxon>Tylenchomorpha</taxon>
        <taxon>Aphelenchoidea</taxon>
        <taxon>Aphelenchoididae</taxon>
        <taxon>Bursaphelenchus</taxon>
    </lineage>
</organism>
<proteinExistence type="predicted"/>
<dbReference type="EMBL" id="CAJFCV020000006">
    <property type="protein sequence ID" value="CAG9131346.1"/>
    <property type="molecule type" value="Genomic_DNA"/>
</dbReference>
<keyword evidence="4" id="KW-1185">Reference proteome</keyword>
<dbReference type="SMR" id="A0A1I7RKG0"/>
<name>A0A1I7RKG0_BURXY</name>
<dbReference type="WBParaSite" id="BXY_0119400.1">
    <property type="protein sequence ID" value="BXY_0119400.1"/>
    <property type="gene ID" value="BXY_0119400"/>
</dbReference>
<reference evidence="5" key="1">
    <citation type="submission" date="2016-11" db="UniProtKB">
        <authorList>
            <consortium name="WormBaseParasite"/>
        </authorList>
    </citation>
    <scope>IDENTIFICATION</scope>
</reference>
<evidence type="ECO:0000313" key="3">
    <source>
        <dbReference type="Proteomes" id="UP000095284"/>
    </source>
</evidence>
<dbReference type="Proteomes" id="UP000095284">
    <property type="component" value="Unplaced"/>
</dbReference>
<gene>
    <name evidence="1" type="ORF">BXYJ_LOCUS15215</name>
</gene>
<dbReference type="Proteomes" id="UP000659654">
    <property type="component" value="Unassembled WGS sequence"/>
</dbReference>
<protein>
    <submittedName>
        <fullName evidence="1">(pine wood nematode) hypothetical protein</fullName>
    </submittedName>
</protein>
<reference evidence="2" key="2">
    <citation type="submission" date="2020-08" db="EMBL/GenBank/DDBJ databases">
        <authorList>
            <person name="Kikuchi T."/>
        </authorList>
    </citation>
    <scope>NUCLEOTIDE SEQUENCE</scope>
    <source>
        <strain evidence="1">Ka4C1</strain>
    </source>
</reference>